<gene>
    <name evidence="1" type="ORF">HK097_010916</name>
</gene>
<organism evidence="1 2">
    <name type="scientific">Rhizophlyctis rosea</name>
    <dbReference type="NCBI Taxonomy" id="64517"/>
    <lineage>
        <taxon>Eukaryota</taxon>
        <taxon>Fungi</taxon>
        <taxon>Fungi incertae sedis</taxon>
        <taxon>Chytridiomycota</taxon>
        <taxon>Chytridiomycota incertae sedis</taxon>
        <taxon>Chytridiomycetes</taxon>
        <taxon>Rhizophlyctidales</taxon>
        <taxon>Rhizophlyctidaceae</taxon>
        <taxon>Rhizophlyctis</taxon>
    </lineage>
</organism>
<name>A0AAD5X069_9FUNG</name>
<evidence type="ECO:0000313" key="1">
    <source>
        <dbReference type="EMBL" id="KAJ3048062.1"/>
    </source>
</evidence>
<comment type="caution">
    <text evidence="1">The sequence shown here is derived from an EMBL/GenBank/DDBJ whole genome shotgun (WGS) entry which is preliminary data.</text>
</comment>
<dbReference type="InterPro" id="IPR012337">
    <property type="entry name" value="RNaseH-like_sf"/>
</dbReference>
<sequence>MRHHVLAALANDHDIRISDIYIVGEINKTTRVLVELYGPKAETKVLVESYERGIFIADGTPEHHAASAFVTLRAGFLSFDEETDWEDINRRVTRTVVDMKEVVGEDLGAAEVDEDGWDGGVTFSKRNYVTTTAAPNPSFFLAINAASKDGITESKLLDDRMAVKFVDAREEKLLYSDGCSCEAWMLSPNGQPELLKVSTYSLVDPTGETANTVGICSQRDAVSGCAEVEAVVVGVEQANDNTILRIFVDCVGIIQKLAKAFRIGVPQGPGKNGINILLRRFLKALGSRRNFSLYLQWVKGHGSGERLCTGNRAADRLAYSHCQQELKKMISERRSDGWVKIIGKKRKRQFVIAANEASDAATPLQATTPATPLLLNPPHYPSPFTSLATHSNQVPQLYAHGISGTAHGGDALGGAAVGSGWGGGGS</sequence>
<dbReference type="Proteomes" id="UP001212841">
    <property type="component" value="Unassembled WGS sequence"/>
</dbReference>
<dbReference type="Gene3D" id="3.30.420.10">
    <property type="entry name" value="Ribonuclease H-like superfamily/Ribonuclease H"/>
    <property type="match status" value="1"/>
</dbReference>
<dbReference type="GO" id="GO:0003676">
    <property type="term" value="F:nucleic acid binding"/>
    <property type="evidence" value="ECO:0007669"/>
    <property type="project" value="InterPro"/>
</dbReference>
<protein>
    <recommendedName>
        <fullName evidence="3">RNase H type-1 domain-containing protein</fullName>
    </recommendedName>
</protein>
<evidence type="ECO:0008006" key="3">
    <source>
        <dbReference type="Google" id="ProtNLM"/>
    </source>
</evidence>
<dbReference type="InterPro" id="IPR036397">
    <property type="entry name" value="RNaseH_sf"/>
</dbReference>
<dbReference type="SUPFAM" id="SSF53098">
    <property type="entry name" value="Ribonuclease H-like"/>
    <property type="match status" value="1"/>
</dbReference>
<dbReference type="AlphaFoldDB" id="A0AAD5X069"/>
<evidence type="ECO:0000313" key="2">
    <source>
        <dbReference type="Proteomes" id="UP001212841"/>
    </source>
</evidence>
<accession>A0AAD5X069</accession>
<reference evidence="1" key="1">
    <citation type="submission" date="2020-05" db="EMBL/GenBank/DDBJ databases">
        <title>Phylogenomic resolution of chytrid fungi.</title>
        <authorList>
            <person name="Stajich J.E."/>
            <person name="Amses K."/>
            <person name="Simmons R."/>
            <person name="Seto K."/>
            <person name="Myers J."/>
            <person name="Bonds A."/>
            <person name="Quandt C.A."/>
            <person name="Barry K."/>
            <person name="Liu P."/>
            <person name="Grigoriev I."/>
            <person name="Longcore J.E."/>
            <person name="James T.Y."/>
        </authorList>
    </citation>
    <scope>NUCLEOTIDE SEQUENCE</scope>
    <source>
        <strain evidence="1">JEL0318</strain>
    </source>
</reference>
<dbReference type="EMBL" id="JADGJD010000853">
    <property type="protein sequence ID" value="KAJ3048062.1"/>
    <property type="molecule type" value="Genomic_DNA"/>
</dbReference>
<keyword evidence="2" id="KW-1185">Reference proteome</keyword>
<proteinExistence type="predicted"/>